<proteinExistence type="predicted"/>
<keyword evidence="2" id="KW-0812">Transmembrane</keyword>
<keyword evidence="4" id="KW-1185">Reference proteome</keyword>
<sequence>MERMKILEQNAREQWESTTRHNASELSQKTEPEEIITKTVLFTWLPWFETTTPEEGQKDTSTKTGQLSKFRQAIGVGSWREITLYGKRKTPITNEIPETSALCVNSASVTASLISTFIITFVCFVPYLKYTDL</sequence>
<evidence type="ECO:0000313" key="3">
    <source>
        <dbReference type="EMBL" id="GFQ88319.1"/>
    </source>
</evidence>
<evidence type="ECO:0000256" key="2">
    <source>
        <dbReference type="SAM" id="Phobius"/>
    </source>
</evidence>
<protein>
    <submittedName>
        <fullName evidence="3">Uncharacterized protein</fullName>
    </submittedName>
</protein>
<name>A0A8X6FVL4_TRICU</name>
<gene>
    <name evidence="3" type="primary">NCL1_41418</name>
    <name evidence="3" type="ORF">TNCT_472462</name>
</gene>
<feature type="transmembrane region" description="Helical" evidence="2">
    <location>
        <begin position="109"/>
        <end position="128"/>
    </location>
</feature>
<reference evidence="3" key="1">
    <citation type="submission" date="2020-07" db="EMBL/GenBank/DDBJ databases">
        <title>Multicomponent nature underlies the extraordinary mechanical properties of spider dragline silk.</title>
        <authorList>
            <person name="Kono N."/>
            <person name="Nakamura H."/>
            <person name="Mori M."/>
            <person name="Yoshida Y."/>
            <person name="Ohtoshi R."/>
            <person name="Malay A.D."/>
            <person name="Moran D.A.P."/>
            <person name="Tomita M."/>
            <person name="Numata K."/>
            <person name="Arakawa K."/>
        </authorList>
    </citation>
    <scope>NUCLEOTIDE SEQUENCE</scope>
</reference>
<keyword evidence="2" id="KW-0472">Membrane</keyword>
<dbReference type="AlphaFoldDB" id="A0A8X6FVL4"/>
<dbReference type="OrthoDB" id="6433639at2759"/>
<dbReference type="EMBL" id="BMAO01003498">
    <property type="protein sequence ID" value="GFQ88319.1"/>
    <property type="molecule type" value="Genomic_DNA"/>
</dbReference>
<evidence type="ECO:0000313" key="4">
    <source>
        <dbReference type="Proteomes" id="UP000887116"/>
    </source>
</evidence>
<keyword evidence="2" id="KW-1133">Transmembrane helix</keyword>
<accession>A0A8X6FVL4</accession>
<evidence type="ECO:0000256" key="1">
    <source>
        <dbReference type="SAM" id="MobiDB-lite"/>
    </source>
</evidence>
<organism evidence="3 4">
    <name type="scientific">Trichonephila clavata</name>
    <name type="common">Joro spider</name>
    <name type="synonym">Nephila clavata</name>
    <dbReference type="NCBI Taxonomy" id="2740835"/>
    <lineage>
        <taxon>Eukaryota</taxon>
        <taxon>Metazoa</taxon>
        <taxon>Ecdysozoa</taxon>
        <taxon>Arthropoda</taxon>
        <taxon>Chelicerata</taxon>
        <taxon>Arachnida</taxon>
        <taxon>Araneae</taxon>
        <taxon>Araneomorphae</taxon>
        <taxon>Entelegynae</taxon>
        <taxon>Araneoidea</taxon>
        <taxon>Nephilidae</taxon>
        <taxon>Trichonephila</taxon>
    </lineage>
</organism>
<dbReference type="Proteomes" id="UP000887116">
    <property type="component" value="Unassembled WGS sequence"/>
</dbReference>
<feature type="region of interest" description="Disordered" evidence="1">
    <location>
        <begin position="1"/>
        <end position="31"/>
    </location>
</feature>
<comment type="caution">
    <text evidence="3">The sequence shown here is derived from an EMBL/GenBank/DDBJ whole genome shotgun (WGS) entry which is preliminary data.</text>
</comment>